<dbReference type="PROSITE" id="PS50103">
    <property type="entry name" value="ZF_C3H1"/>
    <property type="match status" value="2"/>
</dbReference>
<evidence type="ECO:0000313" key="10">
    <source>
        <dbReference type="Proteomes" id="UP001642484"/>
    </source>
</evidence>
<dbReference type="SUPFAM" id="SSF54928">
    <property type="entry name" value="RNA-binding domain, RBD"/>
    <property type="match status" value="1"/>
</dbReference>
<dbReference type="InterPro" id="IPR000504">
    <property type="entry name" value="RRM_dom"/>
</dbReference>
<dbReference type="EMBL" id="CAXAMN010022028">
    <property type="protein sequence ID" value="CAK9065652.1"/>
    <property type="molecule type" value="Genomic_DNA"/>
</dbReference>
<sequence length="251" mass="28937">MPRNARDGFDFSFMSNKDDSLGFIAEEDRVNCPFYLKIGACRNGDRCNRAHVKPSSGHTILIPHMYPCIPEAMAVANDDEWDDETYARQQEHLETFYEEVFLELAKFGEIEDMVVIDNVSEHMLGNVYCKYFNESDADKAAQQMANRFYGSRLITVEYSPVMDFREARCRAFHETRCARGGMCNFMHIKHIPKAVKRNIVRQMYEAHPDYAGAKAALAGQTGKKRKVHVQTKVQTMEERRAMIADWNKAEI</sequence>
<keyword evidence="1 6" id="KW-0479">Metal-binding</keyword>
<protein>
    <submittedName>
        <fullName evidence="9">Uncharacterized protein</fullName>
    </submittedName>
</protein>
<dbReference type="SMART" id="SM00361">
    <property type="entry name" value="RRM_1"/>
    <property type="match status" value="1"/>
</dbReference>
<evidence type="ECO:0000259" key="7">
    <source>
        <dbReference type="PROSITE" id="PS50102"/>
    </source>
</evidence>
<keyword evidence="3 6" id="KW-0863">Zinc-finger</keyword>
<proteinExistence type="predicted"/>
<dbReference type="InterPro" id="IPR009145">
    <property type="entry name" value="U2AF_small"/>
</dbReference>
<evidence type="ECO:0000256" key="3">
    <source>
        <dbReference type="ARBA" id="ARBA00022771"/>
    </source>
</evidence>
<feature type="domain" description="C3H1-type" evidence="8">
    <location>
        <begin position="163"/>
        <end position="190"/>
    </location>
</feature>
<name>A0ABP0NPE5_9DINO</name>
<dbReference type="Proteomes" id="UP001642484">
    <property type="component" value="Unassembled WGS sequence"/>
</dbReference>
<evidence type="ECO:0000256" key="6">
    <source>
        <dbReference type="PROSITE-ProRule" id="PRU00723"/>
    </source>
</evidence>
<comment type="caution">
    <text evidence="9">The sequence shown here is derived from an EMBL/GenBank/DDBJ whole genome shotgun (WGS) entry which is preliminary data.</text>
</comment>
<dbReference type="Pfam" id="PF00642">
    <property type="entry name" value="zf-CCCH"/>
    <property type="match status" value="1"/>
</dbReference>
<evidence type="ECO:0000256" key="5">
    <source>
        <dbReference type="PROSITE-ProRule" id="PRU00176"/>
    </source>
</evidence>
<dbReference type="InterPro" id="IPR003954">
    <property type="entry name" value="RRM_euk-type"/>
</dbReference>
<feature type="zinc finger region" description="C3H1-type" evidence="6">
    <location>
        <begin position="26"/>
        <end position="54"/>
    </location>
</feature>
<dbReference type="SMART" id="SM00356">
    <property type="entry name" value="ZnF_C3H1"/>
    <property type="match status" value="2"/>
</dbReference>
<dbReference type="Gene3D" id="3.30.70.330">
    <property type="match status" value="1"/>
</dbReference>
<keyword evidence="5" id="KW-0694">RNA-binding</keyword>
<dbReference type="InterPro" id="IPR000571">
    <property type="entry name" value="Znf_CCCH"/>
</dbReference>
<evidence type="ECO:0000256" key="1">
    <source>
        <dbReference type="ARBA" id="ARBA00022723"/>
    </source>
</evidence>
<reference evidence="9 10" key="1">
    <citation type="submission" date="2024-02" db="EMBL/GenBank/DDBJ databases">
        <authorList>
            <person name="Chen Y."/>
            <person name="Shah S."/>
            <person name="Dougan E. K."/>
            <person name="Thang M."/>
            <person name="Chan C."/>
        </authorList>
    </citation>
    <scope>NUCLEOTIDE SEQUENCE [LARGE SCALE GENOMIC DNA]</scope>
</reference>
<feature type="domain" description="RRM" evidence="7">
    <location>
        <begin position="71"/>
        <end position="161"/>
    </location>
</feature>
<gene>
    <name evidence="9" type="ORF">CCMP2556_LOCUS32265</name>
</gene>
<feature type="zinc finger region" description="C3H1-type" evidence="6">
    <location>
        <begin position="163"/>
        <end position="190"/>
    </location>
</feature>
<keyword evidence="2" id="KW-0677">Repeat</keyword>
<dbReference type="PANTHER" id="PTHR12620">
    <property type="entry name" value="U2 SNRNP AUXILIARY FACTOR, SMALL SUBUNIT"/>
    <property type="match status" value="1"/>
</dbReference>
<feature type="domain" description="C3H1-type" evidence="8">
    <location>
        <begin position="26"/>
        <end position="54"/>
    </location>
</feature>
<accession>A0ABP0NPE5</accession>
<keyword evidence="10" id="KW-1185">Reference proteome</keyword>
<evidence type="ECO:0000256" key="2">
    <source>
        <dbReference type="ARBA" id="ARBA00022737"/>
    </source>
</evidence>
<dbReference type="PROSITE" id="PS50102">
    <property type="entry name" value="RRM"/>
    <property type="match status" value="1"/>
</dbReference>
<evidence type="ECO:0000313" key="9">
    <source>
        <dbReference type="EMBL" id="CAK9065652.1"/>
    </source>
</evidence>
<organism evidence="9 10">
    <name type="scientific">Durusdinium trenchii</name>
    <dbReference type="NCBI Taxonomy" id="1381693"/>
    <lineage>
        <taxon>Eukaryota</taxon>
        <taxon>Sar</taxon>
        <taxon>Alveolata</taxon>
        <taxon>Dinophyceae</taxon>
        <taxon>Suessiales</taxon>
        <taxon>Symbiodiniaceae</taxon>
        <taxon>Durusdinium</taxon>
    </lineage>
</organism>
<keyword evidence="4 6" id="KW-0862">Zinc</keyword>
<evidence type="ECO:0000256" key="4">
    <source>
        <dbReference type="ARBA" id="ARBA00022833"/>
    </source>
</evidence>
<evidence type="ECO:0000259" key="8">
    <source>
        <dbReference type="PROSITE" id="PS50103"/>
    </source>
</evidence>
<dbReference type="InterPro" id="IPR012677">
    <property type="entry name" value="Nucleotide-bd_a/b_plait_sf"/>
</dbReference>
<dbReference type="PRINTS" id="PR01848">
    <property type="entry name" value="U2AUXFACTOR"/>
</dbReference>
<dbReference type="CDD" id="cd12287">
    <property type="entry name" value="RRM_U2AF35_like"/>
    <property type="match status" value="1"/>
</dbReference>
<dbReference type="InterPro" id="IPR035979">
    <property type="entry name" value="RBD_domain_sf"/>
</dbReference>